<evidence type="ECO:0000313" key="1">
    <source>
        <dbReference type="EMBL" id="KAI4389088.1"/>
    </source>
</evidence>
<evidence type="ECO:0000313" key="2">
    <source>
        <dbReference type="Proteomes" id="UP001057402"/>
    </source>
</evidence>
<comment type="caution">
    <text evidence="1">The sequence shown here is derived from an EMBL/GenBank/DDBJ whole genome shotgun (WGS) entry which is preliminary data.</text>
</comment>
<dbReference type="EMBL" id="CM042880">
    <property type="protein sequence ID" value="KAI4389088.1"/>
    <property type="molecule type" value="Genomic_DNA"/>
</dbReference>
<accession>A0ACB9SHW1</accession>
<keyword evidence="2" id="KW-1185">Reference proteome</keyword>
<organism evidence="1 2">
    <name type="scientific">Melastoma candidum</name>
    <dbReference type="NCBI Taxonomy" id="119954"/>
    <lineage>
        <taxon>Eukaryota</taxon>
        <taxon>Viridiplantae</taxon>
        <taxon>Streptophyta</taxon>
        <taxon>Embryophyta</taxon>
        <taxon>Tracheophyta</taxon>
        <taxon>Spermatophyta</taxon>
        <taxon>Magnoliopsida</taxon>
        <taxon>eudicotyledons</taxon>
        <taxon>Gunneridae</taxon>
        <taxon>Pentapetalae</taxon>
        <taxon>rosids</taxon>
        <taxon>malvids</taxon>
        <taxon>Myrtales</taxon>
        <taxon>Melastomataceae</taxon>
        <taxon>Melastomatoideae</taxon>
        <taxon>Melastomateae</taxon>
        <taxon>Melastoma</taxon>
    </lineage>
</organism>
<dbReference type="Proteomes" id="UP001057402">
    <property type="component" value="Chromosome 1"/>
</dbReference>
<proteinExistence type="predicted"/>
<gene>
    <name evidence="1" type="ORF">MLD38_001352</name>
</gene>
<reference evidence="2" key="1">
    <citation type="journal article" date="2023" name="Front. Plant Sci.">
        <title>Chromosomal-level genome assembly of Melastoma candidum provides insights into trichome evolution.</title>
        <authorList>
            <person name="Zhong Y."/>
            <person name="Wu W."/>
            <person name="Sun C."/>
            <person name="Zou P."/>
            <person name="Liu Y."/>
            <person name="Dai S."/>
            <person name="Zhou R."/>
        </authorList>
    </citation>
    <scope>NUCLEOTIDE SEQUENCE [LARGE SCALE GENOMIC DNA]</scope>
</reference>
<sequence length="368" mass="40471">MSVGRCFVSLCLTLFLATGVRSASGGRRRCDFPAIYNFGDSNSDTGAINAALYPVNPPNGMTFFGHPSGRFCDGRLIVDFISDALKLPFLSPYLDSVRTNFRHGANFATGGSSILPPGYSPFHLGIQISQFLRFKARTTMLYNQFNRTGTLPRPQDFSKALYTFDIGQNDLSHGFQYSTEEEVLAMIPNLLDKFAEAVSQLYDEGARAFWVHNTGPVGCLPYSIIYDESKPGNLDENGCVRPQNEVAQEFNRQLKDKLSQLGTKLIGAALTYVDVYSAKYALISQAKSEGFANPSDFCCGSFYGYHIDCGKKAVVNGTEYGNPCREPSKHVSWDGIHYSDAANKWVAKRILSGSFSQPAVPITEACHP</sequence>
<name>A0ACB9SHW1_9MYRT</name>
<protein>
    <submittedName>
        <fullName evidence="1">Uncharacterized protein</fullName>
    </submittedName>
</protein>